<name>A0A328BYU9_9PAST</name>
<dbReference type="GO" id="GO:0016757">
    <property type="term" value="F:glycosyltransferase activity"/>
    <property type="evidence" value="ECO:0007669"/>
    <property type="project" value="InterPro"/>
</dbReference>
<dbReference type="PANTHER" id="PTHR12526">
    <property type="entry name" value="GLYCOSYLTRANSFERASE"/>
    <property type="match status" value="1"/>
</dbReference>
<dbReference type="SUPFAM" id="SSF53756">
    <property type="entry name" value="UDP-Glycosyltransferase/glycogen phosphorylase"/>
    <property type="match status" value="1"/>
</dbReference>
<dbReference type="Gene3D" id="3.40.50.2000">
    <property type="entry name" value="Glycogen Phosphorylase B"/>
    <property type="match status" value="2"/>
</dbReference>
<reference evidence="3" key="1">
    <citation type="submission" date="2018-02" db="EMBL/GenBank/DDBJ databases">
        <title>Glaesserella australis sp. nov., isolated from the lungs of pigs.</title>
        <authorList>
            <person name="Turni C."/>
            <person name="Christensen H."/>
        </authorList>
    </citation>
    <scope>NUCLEOTIDE SEQUENCE [LARGE SCALE GENOMIC DNA]</scope>
    <source>
        <strain evidence="3">HS4635</strain>
    </source>
</reference>
<dbReference type="EMBL" id="PTPX01000014">
    <property type="protein sequence ID" value="RAL18627.1"/>
    <property type="molecule type" value="Genomic_DNA"/>
</dbReference>
<organism evidence="2 3">
    <name type="scientific">Glaesserella australis</name>
    <dbReference type="NCBI Taxonomy" id="2094024"/>
    <lineage>
        <taxon>Bacteria</taxon>
        <taxon>Pseudomonadati</taxon>
        <taxon>Pseudomonadota</taxon>
        <taxon>Gammaproteobacteria</taxon>
        <taxon>Pasteurellales</taxon>
        <taxon>Pasteurellaceae</taxon>
        <taxon>Glaesserella</taxon>
    </lineage>
</organism>
<evidence type="ECO:0000313" key="2">
    <source>
        <dbReference type="EMBL" id="RAL18627.1"/>
    </source>
</evidence>
<dbReference type="RefSeq" id="WP_111750307.1">
    <property type="nucleotide sequence ID" value="NZ_PTPX01000014.1"/>
</dbReference>
<gene>
    <name evidence="2" type="ORF">C5N92_07905</name>
</gene>
<dbReference type="GO" id="GO:1901135">
    <property type="term" value="P:carbohydrate derivative metabolic process"/>
    <property type="evidence" value="ECO:0007669"/>
    <property type="project" value="UniProtKB-ARBA"/>
</dbReference>
<accession>A0A328BYU9</accession>
<protein>
    <submittedName>
        <fullName evidence="2">Glycosyltransferase</fullName>
    </submittedName>
</protein>
<dbReference type="AlphaFoldDB" id="A0A328BYU9"/>
<evidence type="ECO:0000259" key="1">
    <source>
        <dbReference type="Pfam" id="PF00534"/>
    </source>
</evidence>
<dbReference type="CDD" id="cd03811">
    <property type="entry name" value="GT4_GT28_WabH-like"/>
    <property type="match status" value="1"/>
</dbReference>
<dbReference type="Proteomes" id="UP000248689">
    <property type="component" value="Unassembled WGS sequence"/>
</dbReference>
<keyword evidence="3" id="KW-1185">Reference proteome</keyword>
<dbReference type="InterPro" id="IPR001296">
    <property type="entry name" value="Glyco_trans_1"/>
</dbReference>
<proteinExistence type="predicted"/>
<feature type="domain" description="Glycosyl transferase family 1" evidence="1">
    <location>
        <begin position="212"/>
        <end position="368"/>
    </location>
</feature>
<dbReference type="PANTHER" id="PTHR12526:SF630">
    <property type="entry name" value="GLYCOSYLTRANSFERASE"/>
    <property type="match status" value="1"/>
</dbReference>
<dbReference type="OrthoDB" id="9777346at2"/>
<evidence type="ECO:0000313" key="3">
    <source>
        <dbReference type="Proteomes" id="UP000248689"/>
    </source>
</evidence>
<keyword evidence="2" id="KW-0808">Transferase</keyword>
<dbReference type="Pfam" id="PF00534">
    <property type="entry name" value="Glycos_transf_1"/>
    <property type="match status" value="1"/>
</dbReference>
<sequence length="393" mass="45804">MRILVLHQWLVTGGIERVLLSYISVFQKLNYQLDILLTYDVGYQENSLQTLLPTNINVSYIFSQDESKAILALKSNKRSSFLTKLKYEYGRIKSNHKIENTIKNKIKENNFDLIIDFSWILDRLIHKPFIAKCGTPIIRWNHSQLSKQKSSTEHFKKLSKYTKIISISKEMTSFLQKNIKLPKDSITTIYNPINIEDITYKSKLLPKFNLCEEYFIVVTRLVNGKGLLELIDIYAMLRNRGIKHKLYIIGDGDYKYKIDEHIKSYSLDEHCILLGEITNPYPYIRNAHLFLFTSESEGLGMVLLESLACETPIIAMDCPTGPKEIIGEKNEYGKLIPMHDKEKFCQAVVELLENPSLYQHYIKEGKKRSLDFSEENIKEQIERTFRKIVSNKL</sequence>
<comment type="caution">
    <text evidence="2">The sequence shown here is derived from an EMBL/GenBank/DDBJ whole genome shotgun (WGS) entry which is preliminary data.</text>
</comment>